<dbReference type="EMBL" id="JAPDGR010003200">
    <property type="protein sequence ID" value="KAJ2972269.1"/>
    <property type="molecule type" value="Genomic_DNA"/>
</dbReference>
<comment type="caution">
    <text evidence="1">The sequence shown here is derived from an EMBL/GenBank/DDBJ whole genome shotgun (WGS) entry which is preliminary data.</text>
</comment>
<sequence length="304" mass="33477">MATYLITQATGHQAQWTVTHLLAAGAKVHAIVRDPSKIPDILKRPGVTIFKGESVNFGDVYSAAKGCVGVYLNTFPIPGLETQQARNVVDASKKAGIKTIVACTTMSAGRKFMWDDDITKECHLYDYFHSKAEVEDIVRGAGFEAWTILRPAFLHVDYMLPGAPHNFPRLSTHGELDHFYNEGVRMPQTDTSDVGKYAAAALQDPAKFAGQEIEIASENLTIEEVRDILVRVSGRAVVTRKLTLEGMNFVMGQKFHLFANAKDQGPVLTAAKEAQAKFGIPFTSLEEALQREKSRLLECLPLKA</sequence>
<evidence type="ECO:0000313" key="1">
    <source>
        <dbReference type="EMBL" id="KAJ2972269.1"/>
    </source>
</evidence>
<organism evidence="1 2">
    <name type="scientific">Xylaria curta</name>
    <dbReference type="NCBI Taxonomy" id="42375"/>
    <lineage>
        <taxon>Eukaryota</taxon>
        <taxon>Fungi</taxon>
        <taxon>Dikarya</taxon>
        <taxon>Ascomycota</taxon>
        <taxon>Pezizomycotina</taxon>
        <taxon>Sordariomycetes</taxon>
        <taxon>Xylariomycetidae</taxon>
        <taxon>Xylariales</taxon>
        <taxon>Xylariaceae</taxon>
        <taxon>Xylaria</taxon>
    </lineage>
</organism>
<evidence type="ECO:0000313" key="2">
    <source>
        <dbReference type="Proteomes" id="UP001143856"/>
    </source>
</evidence>
<accession>A0ACC1MZN3</accession>
<keyword evidence="2" id="KW-1185">Reference proteome</keyword>
<dbReference type="Proteomes" id="UP001143856">
    <property type="component" value="Unassembled WGS sequence"/>
</dbReference>
<proteinExistence type="predicted"/>
<name>A0ACC1MZN3_9PEZI</name>
<gene>
    <name evidence="1" type="ORF">NUW58_g9221</name>
</gene>
<reference evidence="1" key="1">
    <citation type="submission" date="2022-10" db="EMBL/GenBank/DDBJ databases">
        <title>Genome Sequence of Xylaria curta.</title>
        <authorList>
            <person name="Buettner E."/>
        </authorList>
    </citation>
    <scope>NUCLEOTIDE SEQUENCE</scope>
    <source>
        <strain evidence="1">Babe10</strain>
    </source>
</reference>
<protein>
    <submittedName>
        <fullName evidence="1">Uncharacterized protein</fullName>
    </submittedName>
</protein>